<feature type="transmembrane region" description="Helical" evidence="1">
    <location>
        <begin position="146"/>
        <end position="164"/>
    </location>
</feature>
<accession>A0A6V7QTR2</accession>
<sequence>MKRDLRMREVQLILRYCRKVVERPEDVGVTSYLFGTIEFALNRVGIASQGFDVTNKVTEEEQSKRYNNGVFDFSIASPFFISLGVTANPSLASFIAGITRVAVIGIGLFDEMFVHLFLVRFIAANCLPIYEAMFFRRDNGKLPRNVTLTSIFLAGLLLYISGFLSNTY</sequence>
<proteinExistence type="predicted"/>
<reference evidence="2" key="1">
    <citation type="submission" date="2020-07" db="EMBL/GenBank/DDBJ databases">
        <authorList>
            <person name="Lin J."/>
        </authorList>
    </citation>
    <scope>NUCLEOTIDE SEQUENCE</scope>
</reference>
<keyword evidence="1" id="KW-0472">Membrane</keyword>
<evidence type="ECO:0000256" key="1">
    <source>
        <dbReference type="SAM" id="Phobius"/>
    </source>
</evidence>
<keyword evidence="1" id="KW-1133">Transmembrane helix</keyword>
<dbReference type="AlphaFoldDB" id="A0A6V7QTR2"/>
<dbReference type="EMBL" id="CAJEUB010000012">
    <property type="protein sequence ID" value="CAD1846146.1"/>
    <property type="molecule type" value="Genomic_DNA"/>
</dbReference>
<keyword evidence="1" id="KW-0812">Transmembrane</keyword>
<name>A0A6V7QTR2_ANACO</name>
<feature type="transmembrane region" description="Helical" evidence="1">
    <location>
        <begin position="115"/>
        <end position="134"/>
    </location>
</feature>
<gene>
    <name evidence="2" type="ORF">CB5_LOCUS29357</name>
</gene>
<protein>
    <submittedName>
        <fullName evidence="2">Uncharacterized protein</fullName>
    </submittedName>
</protein>
<evidence type="ECO:0000313" key="2">
    <source>
        <dbReference type="EMBL" id="CAD1846146.1"/>
    </source>
</evidence>
<dbReference type="PANTHER" id="PTHR13301">
    <property type="entry name" value="X-BOX TRANSCRIPTION FACTOR-RELATED"/>
    <property type="match status" value="1"/>
</dbReference>
<organism evidence="2">
    <name type="scientific">Ananas comosus var. bracteatus</name>
    <name type="common">red pineapple</name>
    <dbReference type="NCBI Taxonomy" id="296719"/>
    <lineage>
        <taxon>Eukaryota</taxon>
        <taxon>Viridiplantae</taxon>
        <taxon>Streptophyta</taxon>
        <taxon>Embryophyta</taxon>
        <taxon>Tracheophyta</taxon>
        <taxon>Spermatophyta</taxon>
        <taxon>Magnoliopsida</taxon>
        <taxon>Liliopsida</taxon>
        <taxon>Poales</taxon>
        <taxon>Bromeliaceae</taxon>
        <taxon>Bromelioideae</taxon>
        <taxon>Ananas</taxon>
    </lineage>
</organism>